<keyword evidence="4 7" id="KW-0812">Transmembrane</keyword>
<organism evidence="9 10">
    <name type="scientific">Siminovitchia sediminis</name>
    <dbReference type="NCBI Taxonomy" id="1274353"/>
    <lineage>
        <taxon>Bacteria</taxon>
        <taxon>Bacillati</taxon>
        <taxon>Bacillota</taxon>
        <taxon>Bacilli</taxon>
        <taxon>Bacillales</taxon>
        <taxon>Bacillaceae</taxon>
        <taxon>Siminovitchia</taxon>
    </lineage>
</organism>
<evidence type="ECO:0000256" key="7">
    <source>
        <dbReference type="SAM" id="Phobius"/>
    </source>
</evidence>
<dbReference type="InterPro" id="IPR010656">
    <property type="entry name" value="DctM"/>
</dbReference>
<evidence type="ECO:0000256" key="6">
    <source>
        <dbReference type="ARBA" id="ARBA00023136"/>
    </source>
</evidence>
<evidence type="ECO:0000256" key="3">
    <source>
        <dbReference type="ARBA" id="ARBA00022519"/>
    </source>
</evidence>
<feature type="domain" description="TRAP C4-dicarboxylate transport system permease DctM subunit" evidence="8">
    <location>
        <begin position="6"/>
        <end position="415"/>
    </location>
</feature>
<evidence type="ECO:0000256" key="1">
    <source>
        <dbReference type="ARBA" id="ARBA00004429"/>
    </source>
</evidence>
<keyword evidence="5 7" id="KW-1133">Transmembrane helix</keyword>
<dbReference type="RefSeq" id="WP_380776854.1">
    <property type="nucleotide sequence ID" value="NZ_JBHUEO010000122.1"/>
</dbReference>
<sequence length="425" mass="44970">MAFLLVIILLVLFFMNVPVFIGIGLATLAVVTLSGDIQLIKLPQSMFSSLDSITLMAIPFFVLAGKLMEFGGISERLIDLAKSFVGHYRGGLAHVSIMASIFFAAISGSAIATTVAIGSIMIPSMVKLGYDRNFAAALHASAGNIGGIIPPSIPMVLYAVAGGVSVGQMFIAGIIPGLLIGVSFMFLSYFIARKEGYETTEKRGYGDLIVTFRKSILALLMPVIILGGIYGGIFTPTEAAAVAVAYGFIVGTFVYKEINLSILRKILISTVLTTSSLCLIIATASFFGMFLILDRVPQNLAAAIESANLGPVAAMLLINLLLLLLGTFMDAAAALIITTPILLPVAVNLGFDPIHFGIILIVNLSIGVLTPPLGVNLFVASKVANTTFEGAVRKVIPFILIMIVDLILIIFLPQISSGFAELMFN</sequence>
<dbReference type="EMBL" id="JBHUEO010000122">
    <property type="protein sequence ID" value="MFD1708937.1"/>
    <property type="molecule type" value="Genomic_DNA"/>
</dbReference>
<comment type="caution">
    <text evidence="9">The sequence shown here is derived from an EMBL/GenBank/DDBJ whole genome shotgun (WGS) entry which is preliminary data.</text>
</comment>
<dbReference type="PANTHER" id="PTHR33362">
    <property type="entry name" value="SIALIC ACID TRAP TRANSPORTER PERMEASE PROTEIN SIAT-RELATED"/>
    <property type="match status" value="1"/>
</dbReference>
<feature type="transmembrane region" description="Helical" evidence="7">
    <location>
        <begin position="6"/>
        <end position="33"/>
    </location>
</feature>
<evidence type="ECO:0000256" key="5">
    <source>
        <dbReference type="ARBA" id="ARBA00022989"/>
    </source>
</evidence>
<evidence type="ECO:0000256" key="4">
    <source>
        <dbReference type="ARBA" id="ARBA00022692"/>
    </source>
</evidence>
<reference evidence="10" key="1">
    <citation type="journal article" date="2019" name="Int. J. Syst. Evol. Microbiol.">
        <title>The Global Catalogue of Microorganisms (GCM) 10K type strain sequencing project: providing services to taxonomists for standard genome sequencing and annotation.</title>
        <authorList>
            <consortium name="The Broad Institute Genomics Platform"/>
            <consortium name="The Broad Institute Genome Sequencing Center for Infectious Disease"/>
            <person name="Wu L."/>
            <person name="Ma J."/>
        </authorList>
    </citation>
    <scope>NUCLEOTIDE SEQUENCE [LARGE SCALE GENOMIC DNA]</scope>
    <source>
        <strain evidence="10">CGMCC 1.12295</strain>
    </source>
</reference>
<feature type="transmembrane region" description="Helical" evidence="7">
    <location>
        <begin position="212"/>
        <end position="233"/>
    </location>
</feature>
<gene>
    <name evidence="9" type="ORF">ACFSCZ_19935</name>
</gene>
<evidence type="ECO:0000259" key="8">
    <source>
        <dbReference type="Pfam" id="PF06808"/>
    </source>
</evidence>
<comment type="subcellular location">
    <subcellularLocation>
        <location evidence="1">Cell inner membrane</location>
        <topology evidence="1">Multi-pass membrane protein</topology>
    </subcellularLocation>
</comment>
<feature type="transmembrane region" description="Helical" evidence="7">
    <location>
        <begin position="134"/>
        <end position="157"/>
    </location>
</feature>
<feature type="transmembrane region" description="Helical" evidence="7">
    <location>
        <begin position="93"/>
        <end position="122"/>
    </location>
</feature>
<accession>A0ABW4KM27</accession>
<dbReference type="PIRSF" id="PIRSF006066">
    <property type="entry name" value="HI0050"/>
    <property type="match status" value="1"/>
</dbReference>
<name>A0ABW4KM27_9BACI</name>
<keyword evidence="10" id="KW-1185">Reference proteome</keyword>
<evidence type="ECO:0000313" key="9">
    <source>
        <dbReference type="EMBL" id="MFD1708937.1"/>
    </source>
</evidence>
<feature type="transmembrane region" description="Helical" evidence="7">
    <location>
        <begin position="53"/>
        <end position="73"/>
    </location>
</feature>
<feature type="transmembrane region" description="Helical" evidence="7">
    <location>
        <begin position="169"/>
        <end position="191"/>
    </location>
</feature>
<dbReference type="Pfam" id="PF06808">
    <property type="entry name" value="DctM"/>
    <property type="match status" value="1"/>
</dbReference>
<keyword evidence="3" id="KW-0997">Cell inner membrane</keyword>
<evidence type="ECO:0000256" key="2">
    <source>
        <dbReference type="ARBA" id="ARBA00022475"/>
    </source>
</evidence>
<dbReference type="PANTHER" id="PTHR33362:SF3">
    <property type="entry name" value="SIALIC ACID TRAP TRANSPORTER PERMEASE PROTEIN SIAT"/>
    <property type="match status" value="1"/>
</dbReference>
<dbReference type="Proteomes" id="UP001597301">
    <property type="component" value="Unassembled WGS sequence"/>
</dbReference>
<feature type="transmembrane region" description="Helical" evidence="7">
    <location>
        <begin position="395"/>
        <end position="415"/>
    </location>
</feature>
<keyword evidence="2" id="KW-1003">Cell membrane</keyword>
<dbReference type="InterPro" id="IPR004681">
    <property type="entry name" value="TRAP_DctM"/>
</dbReference>
<protein>
    <submittedName>
        <fullName evidence="9">TRAP transporter large permease</fullName>
    </submittedName>
</protein>
<feature type="transmembrane region" description="Helical" evidence="7">
    <location>
        <begin position="313"/>
        <end position="342"/>
    </location>
</feature>
<proteinExistence type="predicted"/>
<feature type="transmembrane region" description="Helical" evidence="7">
    <location>
        <begin position="267"/>
        <end position="293"/>
    </location>
</feature>
<feature type="transmembrane region" description="Helical" evidence="7">
    <location>
        <begin position="239"/>
        <end position="255"/>
    </location>
</feature>
<keyword evidence="6 7" id="KW-0472">Membrane</keyword>
<dbReference type="NCBIfam" id="TIGR00786">
    <property type="entry name" value="dctM"/>
    <property type="match status" value="1"/>
</dbReference>
<evidence type="ECO:0000313" key="10">
    <source>
        <dbReference type="Proteomes" id="UP001597301"/>
    </source>
</evidence>
<feature type="transmembrane region" description="Helical" evidence="7">
    <location>
        <begin position="354"/>
        <end position="375"/>
    </location>
</feature>